<proteinExistence type="predicted"/>
<sequence>MYVAVFLFFLTTSSVRGGVLVLEARMWIYNVILSTMKKCEILK</sequence>
<reference evidence="1" key="1">
    <citation type="submission" date="2021-01" db="EMBL/GenBank/DDBJ databases">
        <authorList>
            <consortium name="Genoscope - CEA"/>
            <person name="William W."/>
        </authorList>
    </citation>
    <scope>NUCLEOTIDE SEQUENCE</scope>
</reference>
<feature type="non-terminal residue" evidence="1">
    <location>
        <position position="43"/>
    </location>
</feature>
<protein>
    <submittedName>
        <fullName evidence="1">(rape) hypothetical protein</fullName>
    </submittedName>
</protein>
<dbReference type="AlphaFoldDB" id="A0A816ZDW9"/>
<dbReference type="EMBL" id="HG994361">
    <property type="protein sequence ID" value="CAF2200087.1"/>
    <property type="molecule type" value="Genomic_DNA"/>
</dbReference>
<dbReference type="Proteomes" id="UP001295469">
    <property type="component" value="Chromosome A07"/>
</dbReference>
<name>A0A816ZDW9_BRANA</name>
<accession>A0A816ZDW9</accession>
<gene>
    <name evidence="1" type="ORF">DARMORV10_A07P40220.1</name>
</gene>
<evidence type="ECO:0000313" key="1">
    <source>
        <dbReference type="EMBL" id="CAF2200087.1"/>
    </source>
</evidence>
<organism evidence="1">
    <name type="scientific">Brassica napus</name>
    <name type="common">Rape</name>
    <dbReference type="NCBI Taxonomy" id="3708"/>
    <lineage>
        <taxon>Eukaryota</taxon>
        <taxon>Viridiplantae</taxon>
        <taxon>Streptophyta</taxon>
        <taxon>Embryophyta</taxon>
        <taxon>Tracheophyta</taxon>
        <taxon>Spermatophyta</taxon>
        <taxon>Magnoliopsida</taxon>
        <taxon>eudicotyledons</taxon>
        <taxon>Gunneridae</taxon>
        <taxon>Pentapetalae</taxon>
        <taxon>rosids</taxon>
        <taxon>malvids</taxon>
        <taxon>Brassicales</taxon>
        <taxon>Brassicaceae</taxon>
        <taxon>Brassiceae</taxon>
        <taxon>Brassica</taxon>
    </lineage>
</organism>